<dbReference type="InterPro" id="IPR020563">
    <property type="entry name" value="X-over_junc_endoDNase_Mg_BS"/>
</dbReference>
<evidence type="ECO:0000313" key="15">
    <source>
        <dbReference type="EMBL" id="TFH69047.1"/>
    </source>
</evidence>
<dbReference type="GO" id="GO:0006281">
    <property type="term" value="P:DNA repair"/>
    <property type="evidence" value="ECO:0007669"/>
    <property type="project" value="UniProtKB-UniRule"/>
</dbReference>
<dbReference type="PRINTS" id="PR00696">
    <property type="entry name" value="RSOLVASERUVC"/>
</dbReference>
<keyword evidence="3 13" id="KW-0540">Nuclease</keyword>
<dbReference type="EC" id="3.1.21.10" evidence="13 14"/>
<dbReference type="GO" id="GO:0000287">
    <property type="term" value="F:magnesium ion binding"/>
    <property type="evidence" value="ECO:0007669"/>
    <property type="project" value="UniProtKB-UniRule"/>
</dbReference>
<comment type="caution">
    <text evidence="15">The sequence shown here is derived from an EMBL/GenBank/DDBJ whole genome shotgun (WGS) entry which is preliminary data.</text>
</comment>
<sequence length="177" mass="18743">MRRIIGIDPGSQRTGYGIIDADRNSAVYVTSGIIRLPKQALPARLALIFDAVSQLLEEYSPVEFAVEEVFLARDPRAALKLGQARGAAIVAAVKAGLPVAEYAARSIKKAVVGSGGADKAQVQMMVTQRLALLGTPSEDAADALAIALCHWQTSATQRLLTSADSVAPSQFARGRNR</sequence>
<dbReference type="PANTHER" id="PTHR30194">
    <property type="entry name" value="CROSSOVER JUNCTION ENDODEOXYRIBONUCLEASE RUVC"/>
    <property type="match status" value="1"/>
</dbReference>
<dbReference type="Proteomes" id="UP000298133">
    <property type="component" value="Unassembled WGS sequence"/>
</dbReference>
<keyword evidence="11 13" id="KW-0234">DNA repair</keyword>
<dbReference type="PANTHER" id="PTHR30194:SF3">
    <property type="entry name" value="CROSSOVER JUNCTION ENDODEOXYRIBONUCLEASE RUVC"/>
    <property type="match status" value="1"/>
</dbReference>
<proteinExistence type="inferred from homology"/>
<comment type="subcellular location">
    <subcellularLocation>
        <location evidence="13">Cytoplasm</location>
    </subcellularLocation>
</comment>
<evidence type="ECO:0000256" key="14">
    <source>
        <dbReference type="NCBIfam" id="TIGR00228"/>
    </source>
</evidence>
<name>A0A4Y8UML0_9GAMM</name>
<accession>A0A4Y8UML0</accession>
<keyword evidence="5 13" id="KW-0255">Endonuclease</keyword>
<dbReference type="InterPro" id="IPR036397">
    <property type="entry name" value="RNaseH_sf"/>
</dbReference>
<evidence type="ECO:0000256" key="12">
    <source>
        <dbReference type="ARBA" id="ARBA00029354"/>
    </source>
</evidence>
<feature type="active site" evidence="13">
    <location>
        <position position="139"/>
    </location>
</feature>
<feature type="active site" evidence="13">
    <location>
        <position position="8"/>
    </location>
</feature>
<gene>
    <name evidence="13 15" type="primary">ruvC</name>
    <name evidence="15" type="ORF">E3W66_03685</name>
</gene>
<keyword evidence="7 13" id="KW-0378">Hydrolase</keyword>
<dbReference type="GO" id="GO:0008821">
    <property type="term" value="F:crossover junction DNA endonuclease activity"/>
    <property type="evidence" value="ECO:0007669"/>
    <property type="project" value="UniProtKB-UniRule"/>
</dbReference>
<keyword evidence="10 13" id="KW-0233">DNA recombination</keyword>
<comment type="cofactor">
    <cofactor evidence="13">
        <name>Mg(2+)</name>
        <dbReference type="ChEBI" id="CHEBI:18420"/>
    </cofactor>
    <text evidence="13">Binds 2 Mg(2+) ion per subunit.</text>
</comment>
<evidence type="ECO:0000256" key="1">
    <source>
        <dbReference type="ARBA" id="ARBA00009518"/>
    </source>
</evidence>
<evidence type="ECO:0000313" key="16">
    <source>
        <dbReference type="Proteomes" id="UP000298133"/>
    </source>
</evidence>
<dbReference type="CDD" id="cd16962">
    <property type="entry name" value="RuvC"/>
    <property type="match status" value="1"/>
</dbReference>
<dbReference type="Pfam" id="PF02075">
    <property type="entry name" value="RuvC"/>
    <property type="match status" value="1"/>
</dbReference>
<dbReference type="OrthoDB" id="9805499at2"/>
<dbReference type="GO" id="GO:0006310">
    <property type="term" value="P:DNA recombination"/>
    <property type="evidence" value="ECO:0007669"/>
    <property type="project" value="UniProtKB-UniRule"/>
</dbReference>
<keyword evidence="6 13" id="KW-0227">DNA damage</keyword>
<evidence type="ECO:0000256" key="6">
    <source>
        <dbReference type="ARBA" id="ARBA00022763"/>
    </source>
</evidence>
<evidence type="ECO:0000256" key="4">
    <source>
        <dbReference type="ARBA" id="ARBA00022723"/>
    </source>
</evidence>
<dbReference type="NCBIfam" id="TIGR00228">
    <property type="entry name" value="ruvC"/>
    <property type="match status" value="1"/>
</dbReference>
<comment type="similarity">
    <text evidence="1 13">Belongs to the RuvC family.</text>
</comment>
<comment type="subunit">
    <text evidence="13">Homodimer which binds Holliday junction (HJ) DNA. The HJ becomes 2-fold symmetrical on binding to RuvC with unstacked arms; it has a different conformation from HJ DNA in complex with RuvA. In the full resolvosome a probable DNA-RuvA(4)-RuvB(12)-RuvC(2) complex forms which resolves the HJ.</text>
</comment>
<dbReference type="InterPro" id="IPR002176">
    <property type="entry name" value="X-over_junc_endoDNase_RuvC"/>
</dbReference>
<keyword evidence="4 13" id="KW-0479">Metal-binding</keyword>
<comment type="function">
    <text evidence="13">The RuvA-RuvB-RuvC complex processes Holliday junction (HJ) DNA during genetic recombination and DNA repair. Endonuclease that resolves HJ intermediates. Cleaves cruciform DNA by making single-stranded nicks across the HJ at symmetrical positions within the homologous arms, yielding a 5'-phosphate and a 3'-hydroxyl group; requires a central core of homology in the junction. The consensus cleavage sequence is 5'-(A/T)TT(C/G)-3'. Cleavage occurs on the 3'-side of the TT dinucleotide at the point of strand exchange. HJ branch migration catalyzed by RuvA-RuvB allows RuvC to scan DNA until it finds its consensus sequence, where it cleaves and resolves the cruciform DNA.</text>
</comment>
<evidence type="ECO:0000256" key="10">
    <source>
        <dbReference type="ARBA" id="ARBA00023172"/>
    </source>
</evidence>
<evidence type="ECO:0000256" key="5">
    <source>
        <dbReference type="ARBA" id="ARBA00022759"/>
    </source>
</evidence>
<feature type="binding site" evidence="13">
    <location>
        <position position="8"/>
    </location>
    <ligand>
        <name>Mg(2+)</name>
        <dbReference type="ChEBI" id="CHEBI:18420"/>
        <label>1</label>
    </ligand>
</feature>
<dbReference type="PROSITE" id="PS01321">
    <property type="entry name" value="RUVC"/>
    <property type="match status" value="1"/>
</dbReference>
<dbReference type="GO" id="GO:0048476">
    <property type="term" value="C:Holliday junction resolvase complex"/>
    <property type="evidence" value="ECO:0007669"/>
    <property type="project" value="UniProtKB-UniRule"/>
</dbReference>
<evidence type="ECO:0000256" key="2">
    <source>
        <dbReference type="ARBA" id="ARBA00022490"/>
    </source>
</evidence>
<keyword evidence="8 13" id="KW-0460">Magnesium</keyword>
<reference evidence="15 16" key="1">
    <citation type="submission" date="2019-03" db="EMBL/GenBank/DDBJ databases">
        <title>Draft genome of Gammaproteobacteria bacterium LSUCC0057, a member of the SAR92 clade.</title>
        <authorList>
            <person name="Lanclos V.C."/>
            <person name="Doiron C."/>
            <person name="Henson M.W."/>
            <person name="Thrash J.C."/>
        </authorList>
    </citation>
    <scope>NUCLEOTIDE SEQUENCE [LARGE SCALE GENOMIC DNA]</scope>
    <source>
        <strain evidence="15 16">LSUCC0057</strain>
    </source>
</reference>
<evidence type="ECO:0000256" key="11">
    <source>
        <dbReference type="ARBA" id="ARBA00023204"/>
    </source>
</evidence>
<dbReference type="HAMAP" id="MF_00034">
    <property type="entry name" value="RuvC"/>
    <property type="match status" value="1"/>
</dbReference>
<dbReference type="EMBL" id="SPIA01000001">
    <property type="protein sequence ID" value="TFH69047.1"/>
    <property type="molecule type" value="Genomic_DNA"/>
</dbReference>
<dbReference type="GO" id="GO:0003677">
    <property type="term" value="F:DNA binding"/>
    <property type="evidence" value="ECO:0007669"/>
    <property type="project" value="UniProtKB-KW"/>
</dbReference>
<dbReference type="FunFam" id="3.30.420.10:FF:000002">
    <property type="entry name" value="Crossover junction endodeoxyribonuclease RuvC"/>
    <property type="match status" value="1"/>
</dbReference>
<dbReference type="AlphaFoldDB" id="A0A4Y8UML0"/>
<evidence type="ECO:0000256" key="9">
    <source>
        <dbReference type="ARBA" id="ARBA00023125"/>
    </source>
</evidence>
<keyword evidence="2 13" id="KW-0963">Cytoplasm</keyword>
<dbReference type="GO" id="GO:0005737">
    <property type="term" value="C:cytoplasm"/>
    <property type="evidence" value="ECO:0007669"/>
    <property type="project" value="UniProtKB-SubCell"/>
</dbReference>
<feature type="binding site" evidence="13">
    <location>
        <position position="67"/>
    </location>
    <ligand>
        <name>Mg(2+)</name>
        <dbReference type="ChEBI" id="CHEBI:18420"/>
        <label>2</label>
    </ligand>
</feature>
<protein>
    <recommendedName>
        <fullName evidence="13 14">Crossover junction endodeoxyribonuclease RuvC</fullName>
        <ecNumber evidence="13 14">3.1.21.10</ecNumber>
    </recommendedName>
    <alternativeName>
        <fullName evidence="13">Holliday junction nuclease RuvC</fullName>
    </alternativeName>
    <alternativeName>
        <fullName evidence="13">Holliday junction resolvase RuvC</fullName>
    </alternativeName>
</protein>
<dbReference type="SUPFAM" id="SSF53098">
    <property type="entry name" value="Ribonuclease H-like"/>
    <property type="match status" value="1"/>
</dbReference>
<comment type="catalytic activity">
    <reaction evidence="12 13">
        <text>Endonucleolytic cleavage at a junction such as a reciprocal single-stranded crossover between two homologous DNA duplexes (Holliday junction).</text>
        <dbReference type="EC" id="3.1.21.10"/>
    </reaction>
</comment>
<dbReference type="InterPro" id="IPR012337">
    <property type="entry name" value="RNaseH-like_sf"/>
</dbReference>
<organism evidence="15 16">
    <name type="scientific">Gammaproteobacteria bacterium LSUCC0057</name>
    <dbReference type="NCBI Taxonomy" id="2559237"/>
    <lineage>
        <taxon>Bacteria</taxon>
        <taxon>Pseudomonadati</taxon>
        <taxon>Pseudomonadota</taxon>
        <taxon>Gammaproteobacteria</taxon>
        <taxon>Cellvibrionales</taxon>
        <taxon>Porticoccaceae</taxon>
        <taxon>SAR92 clade</taxon>
    </lineage>
</organism>
<dbReference type="Gene3D" id="3.30.420.10">
    <property type="entry name" value="Ribonuclease H-like superfamily/Ribonuclease H"/>
    <property type="match status" value="1"/>
</dbReference>
<feature type="binding site" evidence="13">
    <location>
        <position position="139"/>
    </location>
    <ligand>
        <name>Mg(2+)</name>
        <dbReference type="ChEBI" id="CHEBI:18420"/>
        <label>1</label>
    </ligand>
</feature>
<evidence type="ECO:0000256" key="7">
    <source>
        <dbReference type="ARBA" id="ARBA00022801"/>
    </source>
</evidence>
<evidence type="ECO:0000256" key="13">
    <source>
        <dbReference type="HAMAP-Rule" id="MF_00034"/>
    </source>
</evidence>
<keyword evidence="16" id="KW-1185">Reference proteome</keyword>
<evidence type="ECO:0000256" key="8">
    <source>
        <dbReference type="ARBA" id="ARBA00022842"/>
    </source>
</evidence>
<keyword evidence="9 13" id="KW-0238">DNA-binding</keyword>
<feature type="active site" evidence="13">
    <location>
        <position position="67"/>
    </location>
</feature>
<evidence type="ECO:0000256" key="3">
    <source>
        <dbReference type="ARBA" id="ARBA00022722"/>
    </source>
</evidence>